<dbReference type="AlphaFoldDB" id="A0AAX6F8D1"/>
<reference evidence="6" key="2">
    <citation type="submission" date="2023-04" db="EMBL/GenBank/DDBJ databases">
        <authorList>
            <person name="Bruccoleri R.E."/>
            <person name="Oakeley E.J."/>
            <person name="Faust A.-M."/>
            <person name="Dessus-Babus S."/>
            <person name="Altorfer M."/>
            <person name="Burckhardt D."/>
            <person name="Oertli M."/>
            <person name="Naumann U."/>
            <person name="Petersen F."/>
            <person name="Wong J."/>
        </authorList>
    </citation>
    <scope>NUCLEOTIDE SEQUENCE</scope>
    <source>
        <strain evidence="6">GSM-AAB239-AS_SAM_17_03QT</strain>
        <tissue evidence="6">Leaf</tissue>
    </source>
</reference>
<evidence type="ECO:0000256" key="5">
    <source>
        <dbReference type="SAM" id="Phobius"/>
    </source>
</evidence>
<proteinExistence type="predicted"/>
<keyword evidence="4 5" id="KW-0472">Membrane</keyword>
<comment type="subcellular location">
    <subcellularLocation>
        <location evidence="1">Membrane</location>
        <topology evidence="1">Multi-pass membrane protein</topology>
    </subcellularLocation>
</comment>
<evidence type="ECO:0000256" key="3">
    <source>
        <dbReference type="ARBA" id="ARBA00022989"/>
    </source>
</evidence>
<reference evidence="6" key="1">
    <citation type="journal article" date="2023" name="GigaByte">
        <title>Genome assembly of the bearded iris, Iris pallida Lam.</title>
        <authorList>
            <person name="Bruccoleri R.E."/>
            <person name="Oakeley E.J."/>
            <person name="Faust A.M.E."/>
            <person name="Altorfer M."/>
            <person name="Dessus-Babus S."/>
            <person name="Burckhardt D."/>
            <person name="Oertli M."/>
            <person name="Naumann U."/>
            <person name="Petersen F."/>
            <person name="Wong J."/>
        </authorList>
    </citation>
    <scope>NUCLEOTIDE SEQUENCE</scope>
    <source>
        <strain evidence="6">GSM-AAB239-AS_SAM_17_03QT</strain>
    </source>
</reference>
<evidence type="ECO:0000313" key="6">
    <source>
        <dbReference type="EMBL" id="KAJ6812185.1"/>
    </source>
</evidence>
<dbReference type="InterPro" id="IPR018499">
    <property type="entry name" value="Tetraspanin/Peripherin"/>
</dbReference>
<evidence type="ECO:0000256" key="1">
    <source>
        <dbReference type="ARBA" id="ARBA00004141"/>
    </source>
</evidence>
<dbReference type="Proteomes" id="UP001140949">
    <property type="component" value="Unassembled WGS sequence"/>
</dbReference>
<keyword evidence="2 5" id="KW-0812">Transmembrane</keyword>
<accession>A0AAX6F8D1</accession>
<evidence type="ECO:0000256" key="2">
    <source>
        <dbReference type="ARBA" id="ARBA00022692"/>
    </source>
</evidence>
<feature type="transmembrane region" description="Helical" evidence="5">
    <location>
        <begin position="12"/>
        <end position="36"/>
    </location>
</feature>
<dbReference type="EMBL" id="JANAVB010031220">
    <property type="protein sequence ID" value="KAJ6812185.1"/>
    <property type="molecule type" value="Genomic_DNA"/>
</dbReference>
<evidence type="ECO:0000313" key="7">
    <source>
        <dbReference type="Proteomes" id="UP001140949"/>
    </source>
</evidence>
<comment type="caution">
    <text evidence="6">The sequence shown here is derived from an EMBL/GenBank/DDBJ whole genome shotgun (WGS) entry which is preliminary data.</text>
</comment>
<feature type="transmembrane region" description="Helical" evidence="5">
    <location>
        <begin position="90"/>
        <end position="113"/>
    </location>
</feature>
<feature type="transmembrane region" description="Helical" evidence="5">
    <location>
        <begin position="56"/>
        <end position="78"/>
    </location>
</feature>
<gene>
    <name evidence="6" type="ORF">M6B38_149460</name>
</gene>
<name>A0AAX6F8D1_IRIPA</name>
<sequence length="229" mass="25758">MRPSLCASCVASLLKLLVFLQTFVGVSILVYSAWILNYLNRHGDLHFRGFDLDKLPAPWFVSALMGIGILVCLIAFTGHVAAEAISGCCLCFYAVLSTVLILVEAALVGYVVFNKHWEEDLPYDSTGELRKLRAFIENNIDMFKWVGMAVIVIQALSLLLSVILRGMVSKLTMDYDSDDEFLVIRRPLLNPEVGPTYISTALDSKGDHSDFWSSRMRHKMEFFFFLSSL</sequence>
<dbReference type="Pfam" id="PF00335">
    <property type="entry name" value="Tetraspanin"/>
    <property type="match status" value="1"/>
</dbReference>
<feature type="transmembrane region" description="Helical" evidence="5">
    <location>
        <begin position="145"/>
        <end position="164"/>
    </location>
</feature>
<evidence type="ECO:0000256" key="4">
    <source>
        <dbReference type="ARBA" id="ARBA00023136"/>
    </source>
</evidence>
<dbReference type="GO" id="GO:0016020">
    <property type="term" value="C:membrane"/>
    <property type="evidence" value="ECO:0007669"/>
    <property type="project" value="UniProtKB-SubCell"/>
</dbReference>
<organism evidence="6 7">
    <name type="scientific">Iris pallida</name>
    <name type="common">Sweet iris</name>
    <dbReference type="NCBI Taxonomy" id="29817"/>
    <lineage>
        <taxon>Eukaryota</taxon>
        <taxon>Viridiplantae</taxon>
        <taxon>Streptophyta</taxon>
        <taxon>Embryophyta</taxon>
        <taxon>Tracheophyta</taxon>
        <taxon>Spermatophyta</taxon>
        <taxon>Magnoliopsida</taxon>
        <taxon>Liliopsida</taxon>
        <taxon>Asparagales</taxon>
        <taxon>Iridaceae</taxon>
        <taxon>Iridoideae</taxon>
        <taxon>Irideae</taxon>
        <taxon>Iris</taxon>
    </lineage>
</organism>
<keyword evidence="3 5" id="KW-1133">Transmembrane helix</keyword>
<keyword evidence="7" id="KW-1185">Reference proteome</keyword>
<protein>
    <submittedName>
        <fullName evidence="6">Tetraspanin-18</fullName>
    </submittedName>
</protein>